<accession>A0ABR4Q315</accession>
<organism evidence="1 2">
    <name type="scientific">Taenia crassiceps</name>
    <dbReference type="NCBI Taxonomy" id="6207"/>
    <lineage>
        <taxon>Eukaryota</taxon>
        <taxon>Metazoa</taxon>
        <taxon>Spiralia</taxon>
        <taxon>Lophotrochozoa</taxon>
        <taxon>Platyhelminthes</taxon>
        <taxon>Cestoda</taxon>
        <taxon>Eucestoda</taxon>
        <taxon>Cyclophyllidea</taxon>
        <taxon>Taeniidae</taxon>
        <taxon>Taenia</taxon>
    </lineage>
</organism>
<proteinExistence type="predicted"/>
<reference evidence="1 2" key="1">
    <citation type="journal article" date="2022" name="Front. Cell. Infect. Microbiol.">
        <title>The Genomes of Two Strains of Taenia crassiceps the Animal Model for the Study of Human Cysticercosis.</title>
        <authorList>
            <person name="Bobes R.J."/>
            <person name="Estrada K."/>
            <person name="Rios-Valencia D.G."/>
            <person name="Calderon-Gallegos A."/>
            <person name="de la Torre P."/>
            <person name="Carrero J.C."/>
            <person name="Sanchez-Flores A."/>
            <person name="Laclette J.P."/>
        </authorList>
    </citation>
    <scope>NUCLEOTIDE SEQUENCE [LARGE SCALE GENOMIC DNA]</scope>
    <source>
        <strain evidence="1">WFUcys</strain>
    </source>
</reference>
<comment type="caution">
    <text evidence="1">The sequence shown here is derived from an EMBL/GenBank/DDBJ whole genome shotgun (WGS) entry which is preliminary data.</text>
</comment>
<evidence type="ECO:0000313" key="1">
    <source>
        <dbReference type="EMBL" id="KAL5104086.1"/>
    </source>
</evidence>
<sequence>MRIIYNEEFFLRCRVLQNSNILTGTRTWLTCVTDRQTAVQQTLSAGFLTIKPQCIKYLNSAVCRRTSRVATS</sequence>
<protein>
    <submittedName>
        <fullName evidence="1">Uncharacterized protein</fullName>
    </submittedName>
</protein>
<dbReference type="Proteomes" id="UP001651158">
    <property type="component" value="Unassembled WGS sequence"/>
</dbReference>
<keyword evidence="2" id="KW-1185">Reference proteome</keyword>
<name>A0ABR4Q315_9CEST</name>
<gene>
    <name evidence="1" type="ORF">TcWFU_004110</name>
</gene>
<evidence type="ECO:0000313" key="2">
    <source>
        <dbReference type="Proteomes" id="UP001651158"/>
    </source>
</evidence>
<dbReference type="EMBL" id="JAKROA010000014">
    <property type="protein sequence ID" value="KAL5104086.1"/>
    <property type="molecule type" value="Genomic_DNA"/>
</dbReference>